<keyword evidence="4 10" id="KW-0378">Hydrolase</keyword>
<organism evidence="13 14">
    <name type="scientific">Streptococcus oricebi</name>
    <dbReference type="NCBI Taxonomy" id="1547447"/>
    <lineage>
        <taxon>Bacteria</taxon>
        <taxon>Bacillati</taxon>
        <taxon>Bacillota</taxon>
        <taxon>Bacilli</taxon>
        <taxon>Lactobacillales</taxon>
        <taxon>Streptococcaceae</taxon>
        <taxon>Streptococcus</taxon>
    </lineage>
</organism>
<evidence type="ECO:0000256" key="6">
    <source>
        <dbReference type="ARBA" id="ARBA00022839"/>
    </source>
</evidence>
<keyword evidence="7 10" id="KW-0067">ATP-binding</keyword>
<dbReference type="InterPro" id="IPR014141">
    <property type="entry name" value="DNA_helicase_suRexB"/>
</dbReference>
<sequence>MKLLYTDIRNPLTKILSQEASRLADAGKRVFYIAPNSLSFEKERSVLEELKERASFAITVTRFSQMARYFVLKERPKGQVLDDIGLGMLFYKATSKLGLEDLRAYGRIKKDPAFIQQLMDLYHELQEANMSLEDLAYLDDPDKRGDLLRIFEQVEEALGEQDFDSSSKLGLFMEQITAGHLQEQLARTAVVVDGFTRFSAEEEALIGLLHEAGVEIVIGVYASQKAYQSSFRLGNLYQASLDFLDKLAQKFEVQPLYLAGPAQLDSFARISKLLESRYDFSQTDLELEPTDRDRLAIWSCQSQQEELNFVAKAIRQQVHDGYRYKDIRLLLGDVEAYRLQLATIFDQYQIPYYLGRAESMASHPLVHFVESLMRLKRYRFRREDLLNLLKTGLYGRLDQDDLDLFEQYCNYADIEGASKFSQPFLHNHGDKFDLEYLNQLREAIMGPLETLFKARAQSGQSLLLKFSQFLSEVELSQNLEGLIEGLTASEGERQAEVWKAFSHVLEQFQLVFAKEKLNLEDFLQMLESGMLLSNYRTVPANLDVVLVQSYDLVEPMVSPLVYAVGLTQDYLPKLAQNKSLLTDEERDQLNQASPEQAQLIIASQENLKKNHFAALSLLNSASKALVLSYPQLVQESESQASSYLLDLEQLGLAIETKKSEDFWATSDDIGTYRALLSRVIEINQASINREWTSKEASFWSVVVRVLRKKLETQGIEIPHISKEIGSQPLSQETLQFLYPPGQPLTLSVSALSEFYAHQYSYFLKYILGLKEEISIRPDARSHGNFLHRIFERLMKKSASQLSFDQRLEEAIAETSQEKVFQLIYGEKSESQFARELLLDKAQALGQVLENQSAIEVLAEELSFGQDQTFFELADQRPVSLRGKIDRIDRLKADNSLGVVDYKSGELDFDFKKFYNGLNSQLPTYIQALQDPKLNPTGAPIFGAMYLKMQDPVVALKDTQQAEDILGKAMEEMTYKGLFASEQSPHLSRLYAKSRAKQVDAAELELLLTYNQALYRRASQQILAGHFLINPYTENGRSIAPYVDQHKAITGFEANLHLGQARHLLGLDLTRFDKRPVGEKLKEAWLDKMREDLGQ</sequence>
<comment type="subunit">
    <text evidence="10">Heterodimer of AddA and RexB.</text>
</comment>
<comment type="similarity">
    <text evidence="10">Belongs to the helicase family. AddB/RexB type 2 subfamily.</text>
</comment>
<dbReference type="SUPFAM" id="SSF52980">
    <property type="entry name" value="Restriction endonuclease-like"/>
    <property type="match status" value="1"/>
</dbReference>
<name>A0ABS5B176_9STRE</name>
<dbReference type="InterPro" id="IPR011604">
    <property type="entry name" value="PDDEXK-like_dom_sf"/>
</dbReference>
<dbReference type="InterPro" id="IPR049035">
    <property type="entry name" value="ADDB_N"/>
</dbReference>
<dbReference type="RefSeq" id="WP_209626599.1">
    <property type="nucleotide sequence ID" value="NZ_PRDG01000001.1"/>
</dbReference>
<dbReference type="InterPro" id="IPR011335">
    <property type="entry name" value="Restrct_endonuc-II-like"/>
</dbReference>
<comment type="cofactor">
    <cofactor evidence="10">
        <name>Mg(2+)</name>
        <dbReference type="ChEBI" id="CHEBI:18420"/>
    </cofactor>
</comment>
<evidence type="ECO:0000313" key="14">
    <source>
        <dbReference type="Proteomes" id="UP001519296"/>
    </source>
</evidence>
<accession>A0ABS5B176</accession>
<evidence type="ECO:0000256" key="4">
    <source>
        <dbReference type="ARBA" id="ARBA00022801"/>
    </source>
</evidence>
<evidence type="ECO:0000256" key="8">
    <source>
        <dbReference type="ARBA" id="ARBA00023125"/>
    </source>
</evidence>
<dbReference type="Gene3D" id="3.90.320.10">
    <property type="match status" value="1"/>
</dbReference>
<keyword evidence="1 10" id="KW-0540">Nuclease</keyword>
<evidence type="ECO:0000256" key="3">
    <source>
        <dbReference type="ARBA" id="ARBA00022763"/>
    </source>
</evidence>
<evidence type="ECO:0000259" key="12">
    <source>
        <dbReference type="Pfam" id="PF21445"/>
    </source>
</evidence>
<dbReference type="Gene3D" id="3.40.50.300">
    <property type="entry name" value="P-loop containing nucleotide triphosphate hydrolases"/>
    <property type="match status" value="4"/>
</dbReference>
<dbReference type="InterPro" id="IPR038726">
    <property type="entry name" value="PDDEXK_AddAB-type"/>
</dbReference>
<evidence type="ECO:0000256" key="7">
    <source>
        <dbReference type="ARBA" id="ARBA00022840"/>
    </source>
</evidence>
<keyword evidence="6 10" id="KW-0269">Exonuclease</keyword>
<keyword evidence="3 10" id="KW-0227">DNA damage</keyword>
<evidence type="ECO:0000259" key="11">
    <source>
        <dbReference type="Pfam" id="PF12705"/>
    </source>
</evidence>
<dbReference type="PANTHER" id="PTHR30591">
    <property type="entry name" value="RECBCD ENZYME SUBUNIT RECC"/>
    <property type="match status" value="1"/>
</dbReference>
<evidence type="ECO:0000313" key="13">
    <source>
        <dbReference type="EMBL" id="MBP2622585.1"/>
    </source>
</evidence>
<dbReference type="EC" id="3.1.-.-" evidence="10"/>
<evidence type="ECO:0000256" key="1">
    <source>
        <dbReference type="ARBA" id="ARBA00022722"/>
    </source>
</evidence>
<evidence type="ECO:0000256" key="2">
    <source>
        <dbReference type="ARBA" id="ARBA00022741"/>
    </source>
</evidence>
<evidence type="ECO:0000256" key="5">
    <source>
        <dbReference type="ARBA" id="ARBA00022806"/>
    </source>
</evidence>
<proteinExistence type="inferred from homology"/>
<feature type="domain" description="ATP-dependent helicase/deoxyribonuclease subunit B N-terminal" evidence="12">
    <location>
        <begin position="24"/>
        <end position="250"/>
    </location>
</feature>
<dbReference type="PANTHER" id="PTHR30591:SF1">
    <property type="entry name" value="RECBCD ENZYME SUBUNIT RECC"/>
    <property type="match status" value="1"/>
</dbReference>
<dbReference type="Proteomes" id="UP001519296">
    <property type="component" value="Unassembled WGS sequence"/>
</dbReference>
<keyword evidence="14" id="KW-1185">Reference proteome</keyword>
<keyword evidence="2 10" id="KW-0547">Nucleotide-binding</keyword>
<evidence type="ECO:0000256" key="9">
    <source>
        <dbReference type="ARBA" id="ARBA00023204"/>
    </source>
</evidence>
<dbReference type="InterPro" id="IPR027417">
    <property type="entry name" value="P-loop_NTPase"/>
</dbReference>
<comment type="caution">
    <text evidence="10">Lacks conserved residue(s) required for the propagation of feature annotation.</text>
</comment>
<reference evidence="13 14" key="1">
    <citation type="submission" date="2018-02" db="EMBL/GenBank/DDBJ databases">
        <title>Draft genome sequence of Streptococcus oricebi CCUG 70868T type strain.</title>
        <authorList>
            <person name="Mendez V."/>
            <person name="Salva-Serra F."/>
            <person name="Jaen-Luchoro D."/>
            <person name="Gonzales-Siles L."/>
            <person name="Karlsson R."/>
            <person name="Engstrom-Jakobsson H."/>
            <person name="Busquets A."/>
            <person name="Gomila M."/>
            <person name="Pineiro-Iglesias B."/>
            <person name="Bennasar-Figueras A."/>
            <person name="Seeger M."/>
            <person name="Moore E."/>
        </authorList>
    </citation>
    <scope>NUCLEOTIDE SEQUENCE [LARGE SCALE GENOMIC DNA]</scope>
    <source>
        <strain evidence="13 14">CCUG 70868</strain>
    </source>
</reference>
<dbReference type="SUPFAM" id="SSF52540">
    <property type="entry name" value="P-loop containing nucleoside triphosphate hydrolases"/>
    <property type="match status" value="1"/>
</dbReference>
<dbReference type="NCBIfam" id="TIGR02774">
    <property type="entry name" value="rexB_recomb"/>
    <property type="match status" value="1"/>
</dbReference>
<protein>
    <recommendedName>
        <fullName evidence="10">ATP-dependent helicase/deoxyribonuclease subunit B</fullName>
        <ecNumber evidence="10">3.1.-.-</ecNumber>
    </recommendedName>
    <alternativeName>
        <fullName evidence="10">ATP-dependent helicase/nuclease subunit RexB</fullName>
    </alternativeName>
</protein>
<gene>
    <name evidence="10 13" type="primary">rexB</name>
    <name evidence="13" type="ORF">C4K46_01375</name>
</gene>
<dbReference type="Pfam" id="PF12705">
    <property type="entry name" value="PDDEXK_1"/>
    <property type="match status" value="1"/>
</dbReference>
<dbReference type="HAMAP" id="MF_01453">
    <property type="entry name" value="AddB_type2"/>
    <property type="match status" value="1"/>
</dbReference>
<evidence type="ECO:0000256" key="10">
    <source>
        <dbReference type="HAMAP-Rule" id="MF_01453"/>
    </source>
</evidence>
<feature type="domain" description="PD-(D/E)XK endonuclease-like" evidence="11">
    <location>
        <begin position="745"/>
        <end position="1032"/>
    </location>
</feature>
<comment type="miscellaneous">
    <text evidence="10">Despite having helicase-like domains, this subunit does not have helicase activity.</text>
</comment>
<keyword evidence="8 10" id="KW-0238">DNA-binding</keyword>
<comment type="caution">
    <text evidence="13">The sequence shown here is derived from an EMBL/GenBank/DDBJ whole genome shotgun (WGS) entry which is preliminary data.</text>
</comment>
<dbReference type="EMBL" id="PRDG01000001">
    <property type="protein sequence ID" value="MBP2622585.1"/>
    <property type="molecule type" value="Genomic_DNA"/>
</dbReference>
<keyword evidence="9 10" id="KW-0234">DNA repair</keyword>
<dbReference type="Pfam" id="PF21445">
    <property type="entry name" value="ADDB_N"/>
    <property type="match status" value="1"/>
</dbReference>
<comment type="function">
    <text evidence="10">The heterodimer acts as both an ATP-dependent DNA helicase and an ATP-dependent, dual-direction single-stranded exonuclease. Recognizes the chi site generating a DNA molecule suitable for the initiation of homologous recombination. This subunit has 5' -&gt; 3' nuclease activity but not helicase activity.</text>
</comment>
<keyword evidence="5 10" id="KW-0347">Helicase</keyword>